<proteinExistence type="inferred from homology"/>
<organism evidence="6 7">
    <name type="scientific">Cellulosimicrobium cellulans</name>
    <name type="common">Arthrobacter luteus</name>
    <dbReference type="NCBI Taxonomy" id="1710"/>
    <lineage>
        <taxon>Bacteria</taxon>
        <taxon>Bacillati</taxon>
        <taxon>Actinomycetota</taxon>
        <taxon>Actinomycetes</taxon>
        <taxon>Micrococcales</taxon>
        <taxon>Promicromonosporaceae</taxon>
        <taxon>Cellulosimicrobium</taxon>
    </lineage>
</organism>
<protein>
    <submittedName>
        <fullName evidence="6">LysR family transcriptional regulator</fullName>
    </submittedName>
</protein>
<dbReference type="PANTHER" id="PTHR30346:SF29">
    <property type="entry name" value="LYSR SUBSTRATE-BINDING"/>
    <property type="match status" value="1"/>
</dbReference>
<name>A0A4Y4DZE5_CELCE</name>
<dbReference type="Gene3D" id="1.10.10.10">
    <property type="entry name" value="Winged helix-like DNA-binding domain superfamily/Winged helix DNA-binding domain"/>
    <property type="match status" value="1"/>
</dbReference>
<dbReference type="InterPro" id="IPR000847">
    <property type="entry name" value="LysR_HTH_N"/>
</dbReference>
<evidence type="ECO:0000256" key="1">
    <source>
        <dbReference type="ARBA" id="ARBA00009437"/>
    </source>
</evidence>
<dbReference type="PRINTS" id="PR00039">
    <property type="entry name" value="HTHLYSR"/>
</dbReference>
<dbReference type="RefSeq" id="WP_141388311.1">
    <property type="nucleotide sequence ID" value="NZ_BJNZ01000003.1"/>
</dbReference>
<dbReference type="GO" id="GO:0003700">
    <property type="term" value="F:DNA-binding transcription factor activity"/>
    <property type="evidence" value="ECO:0007669"/>
    <property type="project" value="InterPro"/>
</dbReference>
<comment type="caution">
    <text evidence="6">The sequence shown here is derived from an EMBL/GenBank/DDBJ whole genome shotgun (WGS) entry which is preliminary data.</text>
</comment>
<dbReference type="Pfam" id="PF00126">
    <property type="entry name" value="HTH_1"/>
    <property type="match status" value="1"/>
</dbReference>
<dbReference type="PROSITE" id="PS50931">
    <property type="entry name" value="HTH_LYSR"/>
    <property type="match status" value="1"/>
</dbReference>
<dbReference type="AlphaFoldDB" id="A0A4Y4DZE5"/>
<sequence length="297" mass="30711">METRQLEYFVAVAEELSFTRAAARVFAVQSSVSAGVRALEVELGARLFERTKRSVALTSQGEALLPRARAVLDAVDEARAAVAPGPHLVRGTVRLGVFTNLGYLGLPRVLAAFRERHPGVELRLTPSPAGSTGLGEDVRRGVVDVAFTGLDPQDHPGLRYTRLTSATFVAVLPAGHPLAGAASVAPGDLADERVVTTPRGFGNRVVAERAFAHAGVAPRADTEVADVGDLPAFVAAGFGVAVVPADMYEPADGAVAVPLDAPEAWSLGLVTRSHPSAAAAALVAGLLDALGGEPVPR</sequence>
<keyword evidence="2" id="KW-0805">Transcription regulation</keyword>
<evidence type="ECO:0000256" key="4">
    <source>
        <dbReference type="ARBA" id="ARBA00023163"/>
    </source>
</evidence>
<dbReference type="GO" id="GO:0032993">
    <property type="term" value="C:protein-DNA complex"/>
    <property type="evidence" value="ECO:0007669"/>
    <property type="project" value="TreeGrafter"/>
</dbReference>
<dbReference type="InterPro" id="IPR036390">
    <property type="entry name" value="WH_DNA-bd_sf"/>
</dbReference>
<dbReference type="InterPro" id="IPR005119">
    <property type="entry name" value="LysR_subst-bd"/>
</dbReference>
<comment type="similarity">
    <text evidence="1">Belongs to the LysR transcriptional regulatory family.</text>
</comment>
<dbReference type="SUPFAM" id="SSF53850">
    <property type="entry name" value="Periplasmic binding protein-like II"/>
    <property type="match status" value="1"/>
</dbReference>
<dbReference type="CDD" id="cd05466">
    <property type="entry name" value="PBP2_LTTR_substrate"/>
    <property type="match status" value="1"/>
</dbReference>
<keyword evidence="3" id="KW-0238">DNA-binding</keyword>
<dbReference type="SUPFAM" id="SSF46785">
    <property type="entry name" value="Winged helix' DNA-binding domain"/>
    <property type="match status" value="1"/>
</dbReference>
<reference evidence="6 7" key="1">
    <citation type="submission" date="2019-06" db="EMBL/GenBank/DDBJ databases">
        <title>Whole genome shotgun sequence of Cellulosimicrobium cellulans NBRC 15516.</title>
        <authorList>
            <person name="Hosoyama A."/>
            <person name="Uohara A."/>
            <person name="Ohji S."/>
            <person name="Ichikawa N."/>
        </authorList>
    </citation>
    <scope>NUCLEOTIDE SEQUENCE [LARGE SCALE GENOMIC DNA]</scope>
    <source>
        <strain evidence="6 7">NBRC 15516</strain>
    </source>
</reference>
<evidence type="ECO:0000313" key="7">
    <source>
        <dbReference type="Proteomes" id="UP000316659"/>
    </source>
</evidence>
<dbReference type="FunFam" id="1.10.10.10:FF:000001">
    <property type="entry name" value="LysR family transcriptional regulator"/>
    <property type="match status" value="1"/>
</dbReference>
<dbReference type="InterPro" id="IPR036388">
    <property type="entry name" value="WH-like_DNA-bd_sf"/>
</dbReference>
<dbReference type="Gene3D" id="3.40.190.290">
    <property type="match status" value="1"/>
</dbReference>
<evidence type="ECO:0000256" key="2">
    <source>
        <dbReference type="ARBA" id="ARBA00023015"/>
    </source>
</evidence>
<dbReference type="GO" id="GO:0003677">
    <property type="term" value="F:DNA binding"/>
    <property type="evidence" value="ECO:0007669"/>
    <property type="project" value="UniProtKB-KW"/>
</dbReference>
<keyword evidence="4" id="KW-0804">Transcription</keyword>
<evidence type="ECO:0000256" key="3">
    <source>
        <dbReference type="ARBA" id="ARBA00023125"/>
    </source>
</evidence>
<feature type="domain" description="HTH lysR-type" evidence="5">
    <location>
        <begin position="1"/>
        <end position="58"/>
    </location>
</feature>
<evidence type="ECO:0000313" key="6">
    <source>
        <dbReference type="EMBL" id="GED08770.1"/>
    </source>
</evidence>
<gene>
    <name evidence="6" type="ORF">CCE02nite_07690</name>
</gene>
<dbReference type="Proteomes" id="UP000316659">
    <property type="component" value="Unassembled WGS sequence"/>
</dbReference>
<accession>A0A4Y4DZE5</accession>
<dbReference type="EMBL" id="BJNZ01000003">
    <property type="protein sequence ID" value="GED08770.1"/>
    <property type="molecule type" value="Genomic_DNA"/>
</dbReference>
<dbReference type="PANTHER" id="PTHR30346">
    <property type="entry name" value="TRANSCRIPTIONAL DUAL REGULATOR HCAR-RELATED"/>
    <property type="match status" value="1"/>
</dbReference>
<evidence type="ECO:0000259" key="5">
    <source>
        <dbReference type="PROSITE" id="PS50931"/>
    </source>
</evidence>
<dbReference type="Pfam" id="PF03466">
    <property type="entry name" value="LysR_substrate"/>
    <property type="match status" value="1"/>
</dbReference>